<feature type="domain" description="FCP1 homology" evidence="2">
    <location>
        <begin position="160"/>
        <end position="416"/>
    </location>
</feature>
<dbReference type="InterPro" id="IPR023214">
    <property type="entry name" value="HAD_sf"/>
</dbReference>
<dbReference type="OrthoDB" id="1711508at2759"/>
<dbReference type="InterPro" id="IPR004274">
    <property type="entry name" value="FCP1_dom"/>
</dbReference>
<name>A0A0C3ARX2_SERVB</name>
<dbReference type="Proteomes" id="UP000054097">
    <property type="component" value="Unassembled WGS sequence"/>
</dbReference>
<accession>A0A0C3ARX2</accession>
<dbReference type="HOGENOM" id="CLU_539876_0_0_1"/>
<gene>
    <name evidence="3" type="ORF">M408DRAFT_333134</name>
</gene>
<sequence>MYTHSHKRSREDDNQQYNPVKRSRRGQEPEHDVEQAAIEARFSAWASSANRSLVQHEAPTNDEELELSLEDAWRSMKNGRFVDGPILPASTLPGPGLFQSKGQMYVHHLNASLPLDDLETVPSPEYVSTTLDSSQVHEARTVFGPANAAIDTQPSSSSSGLPPRHLVILDLNGSLLYRSEFRGQGTVRSVTRRPYVACLAKYLAHQRTRSAVIVEQKNSKKKVHHLLPPDFDVRWLDMPPEASTQGGKKNKRKKKKNKSNRDHQHPDSKVQSLIDLRRKIQAHPENFKLMCALDAMVWSSVWAHNLLSMVDAALGTEQGVLRACWTRGMLRLSNADFKVKVQTTKNLETVWWSSEETYSARSTVLIDDTVKKARLQPWNLLQIPEFSCAEQEQEEEEPDAASDVILLAVIGILEELRFQSNIPAWFRSGGLWSTGGAAPKERSHSPQVVQGGAAGEEEEALWSSDPDVLAYWVKRGRGALAGRGIRTEPGILAVDDDPSVKDLRH</sequence>
<protein>
    <recommendedName>
        <fullName evidence="2">FCP1 homology domain-containing protein</fullName>
    </recommendedName>
</protein>
<evidence type="ECO:0000313" key="3">
    <source>
        <dbReference type="EMBL" id="KIM22016.1"/>
    </source>
</evidence>
<evidence type="ECO:0000259" key="2">
    <source>
        <dbReference type="PROSITE" id="PS50969"/>
    </source>
</evidence>
<feature type="region of interest" description="Disordered" evidence="1">
    <location>
        <begin position="1"/>
        <end position="33"/>
    </location>
</feature>
<evidence type="ECO:0000256" key="1">
    <source>
        <dbReference type="SAM" id="MobiDB-lite"/>
    </source>
</evidence>
<feature type="region of interest" description="Disordered" evidence="1">
    <location>
        <begin position="236"/>
        <end position="273"/>
    </location>
</feature>
<reference evidence="3 4" key="1">
    <citation type="submission" date="2014-04" db="EMBL/GenBank/DDBJ databases">
        <authorList>
            <consortium name="DOE Joint Genome Institute"/>
            <person name="Kuo A."/>
            <person name="Zuccaro A."/>
            <person name="Kohler A."/>
            <person name="Nagy L.G."/>
            <person name="Floudas D."/>
            <person name="Copeland A."/>
            <person name="Barry K.W."/>
            <person name="Cichocki N."/>
            <person name="Veneault-Fourrey C."/>
            <person name="LaButti K."/>
            <person name="Lindquist E.A."/>
            <person name="Lipzen A."/>
            <person name="Lundell T."/>
            <person name="Morin E."/>
            <person name="Murat C."/>
            <person name="Sun H."/>
            <person name="Tunlid A."/>
            <person name="Henrissat B."/>
            <person name="Grigoriev I.V."/>
            <person name="Hibbett D.S."/>
            <person name="Martin F."/>
            <person name="Nordberg H.P."/>
            <person name="Cantor M.N."/>
            <person name="Hua S.X."/>
        </authorList>
    </citation>
    <scope>NUCLEOTIDE SEQUENCE [LARGE SCALE GENOMIC DNA]</scope>
    <source>
        <strain evidence="3 4">MAFF 305830</strain>
    </source>
</reference>
<keyword evidence="4" id="KW-1185">Reference proteome</keyword>
<reference evidence="4" key="2">
    <citation type="submission" date="2015-01" db="EMBL/GenBank/DDBJ databases">
        <title>Evolutionary Origins and Diversification of the Mycorrhizal Mutualists.</title>
        <authorList>
            <consortium name="DOE Joint Genome Institute"/>
            <consortium name="Mycorrhizal Genomics Consortium"/>
            <person name="Kohler A."/>
            <person name="Kuo A."/>
            <person name="Nagy L.G."/>
            <person name="Floudas D."/>
            <person name="Copeland A."/>
            <person name="Barry K.W."/>
            <person name="Cichocki N."/>
            <person name="Veneault-Fourrey C."/>
            <person name="LaButti K."/>
            <person name="Lindquist E.A."/>
            <person name="Lipzen A."/>
            <person name="Lundell T."/>
            <person name="Morin E."/>
            <person name="Murat C."/>
            <person name="Riley R."/>
            <person name="Ohm R."/>
            <person name="Sun H."/>
            <person name="Tunlid A."/>
            <person name="Henrissat B."/>
            <person name="Grigoriev I.V."/>
            <person name="Hibbett D.S."/>
            <person name="Martin F."/>
        </authorList>
    </citation>
    <scope>NUCLEOTIDE SEQUENCE [LARGE SCALE GENOMIC DNA]</scope>
    <source>
        <strain evidence="4">MAFF 305830</strain>
    </source>
</reference>
<feature type="compositionally biased region" description="Basic residues" evidence="1">
    <location>
        <begin position="248"/>
        <end position="258"/>
    </location>
</feature>
<organism evidence="3 4">
    <name type="scientific">Serendipita vermifera MAFF 305830</name>
    <dbReference type="NCBI Taxonomy" id="933852"/>
    <lineage>
        <taxon>Eukaryota</taxon>
        <taxon>Fungi</taxon>
        <taxon>Dikarya</taxon>
        <taxon>Basidiomycota</taxon>
        <taxon>Agaricomycotina</taxon>
        <taxon>Agaricomycetes</taxon>
        <taxon>Sebacinales</taxon>
        <taxon>Serendipitaceae</taxon>
        <taxon>Serendipita</taxon>
    </lineage>
</organism>
<evidence type="ECO:0000313" key="4">
    <source>
        <dbReference type="Proteomes" id="UP000054097"/>
    </source>
</evidence>
<dbReference type="EMBL" id="KN824366">
    <property type="protein sequence ID" value="KIM22016.1"/>
    <property type="molecule type" value="Genomic_DNA"/>
</dbReference>
<dbReference type="PROSITE" id="PS50969">
    <property type="entry name" value="FCP1"/>
    <property type="match status" value="1"/>
</dbReference>
<dbReference type="Gene3D" id="3.40.50.1000">
    <property type="entry name" value="HAD superfamily/HAD-like"/>
    <property type="match status" value="1"/>
</dbReference>
<dbReference type="AlphaFoldDB" id="A0A0C3ARX2"/>
<dbReference type="STRING" id="933852.A0A0C3ARX2"/>
<feature type="compositionally biased region" description="Basic and acidic residues" evidence="1">
    <location>
        <begin position="259"/>
        <end position="268"/>
    </location>
</feature>
<proteinExistence type="predicted"/>